<reference evidence="3" key="1">
    <citation type="submission" date="2020-06" db="EMBL/GenBank/DDBJ databases">
        <title>Unique genomic features of the anaerobic methanotrophic archaea.</title>
        <authorList>
            <person name="Chadwick G.L."/>
            <person name="Skennerton C.T."/>
            <person name="Laso-Perez R."/>
            <person name="Leu A.O."/>
            <person name="Speth D.R."/>
            <person name="Yu H."/>
            <person name="Morgan-Lang C."/>
            <person name="Hatzenpichler R."/>
            <person name="Goudeau D."/>
            <person name="Malmstrom R."/>
            <person name="Brazelton W.J."/>
            <person name="Woyke T."/>
            <person name="Hallam S.J."/>
            <person name="Tyson G.W."/>
            <person name="Wegener G."/>
            <person name="Boetius A."/>
            <person name="Orphan V."/>
        </authorList>
    </citation>
    <scope>NUCLEOTIDE SEQUENCE</scope>
</reference>
<proteinExistence type="predicted"/>
<dbReference type="SUPFAM" id="SSF82093">
    <property type="entry name" value="Heme chaperone CcmE"/>
    <property type="match status" value="1"/>
</dbReference>
<name>A0A7G9YFX3_9EURY</name>
<dbReference type="GO" id="GO:0017003">
    <property type="term" value="P:protein-heme linkage"/>
    <property type="evidence" value="ECO:0007669"/>
    <property type="project" value="InterPro"/>
</dbReference>
<evidence type="ECO:0000313" key="3">
    <source>
        <dbReference type="EMBL" id="QNO46907.1"/>
    </source>
</evidence>
<comment type="subcellular location">
    <subcellularLocation>
        <location evidence="1">Membrane</location>
    </subcellularLocation>
</comment>
<organism evidence="3">
    <name type="scientific">Candidatus Methanogaster sp. ANME-2c ERB4</name>
    <dbReference type="NCBI Taxonomy" id="2759911"/>
    <lineage>
        <taxon>Archaea</taxon>
        <taxon>Methanobacteriati</taxon>
        <taxon>Methanobacteriota</taxon>
        <taxon>Stenosarchaea group</taxon>
        <taxon>Methanomicrobia</taxon>
        <taxon>Methanosarcinales</taxon>
        <taxon>ANME-2 cluster</taxon>
        <taxon>Candidatus Methanogasteraceae</taxon>
        <taxon>Candidatus Methanogaster</taxon>
    </lineage>
</organism>
<dbReference type="Gene3D" id="2.40.50.140">
    <property type="entry name" value="Nucleic acid-binding proteins"/>
    <property type="match status" value="1"/>
</dbReference>
<dbReference type="Pfam" id="PF03100">
    <property type="entry name" value="CcmE"/>
    <property type="match status" value="1"/>
</dbReference>
<keyword evidence="2" id="KW-0472">Membrane</keyword>
<dbReference type="GO" id="GO:0017004">
    <property type="term" value="P:cytochrome complex assembly"/>
    <property type="evidence" value="ECO:0007669"/>
    <property type="project" value="InterPro"/>
</dbReference>
<evidence type="ECO:0000256" key="2">
    <source>
        <dbReference type="ARBA" id="ARBA00023136"/>
    </source>
</evidence>
<dbReference type="InterPro" id="IPR036127">
    <property type="entry name" value="CcmE-like_sf"/>
</dbReference>
<accession>A0A7G9YFX3</accession>
<dbReference type="GO" id="GO:0020037">
    <property type="term" value="F:heme binding"/>
    <property type="evidence" value="ECO:0007669"/>
    <property type="project" value="InterPro"/>
</dbReference>
<dbReference type="GO" id="GO:0005886">
    <property type="term" value="C:plasma membrane"/>
    <property type="evidence" value="ECO:0007669"/>
    <property type="project" value="InterPro"/>
</dbReference>
<dbReference type="AlphaFoldDB" id="A0A7G9YFX3"/>
<evidence type="ECO:0000256" key="1">
    <source>
        <dbReference type="ARBA" id="ARBA00004370"/>
    </source>
</evidence>
<gene>
    <name evidence="3" type="primary">ccmE</name>
    <name evidence="3" type="ORF">GBMLOPDG_00002</name>
</gene>
<dbReference type="InterPro" id="IPR012340">
    <property type="entry name" value="NA-bd_OB-fold"/>
</dbReference>
<sequence length="131" mass="14157">MDRRRKTLSAFAIIAVVLVVGLWGIPFGSKQLAVSELTDEHIGKQVYVNGTVAAGTLRSMDNGSTILFTLTDMHREVNVSYAEDQPVNLVEGNHAAVTGMLLPNHTISANRIITKCPSKYSTEATALETAE</sequence>
<dbReference type="EMBL" id="MT631235">
    <property type="protein sequence ID" value="QNO46907.1"/>
    <property type="molecule type" value="Genomic_DNA"/>
</dbReference>
<protein>
    <submittedName>
        <fullName evidence="3">Cytochrome c-type biogenesis protein CcmE</fullName>
    </submittedName>
</protein>
<dbReference type="InterPro" id="IPR004329">
    <property type="entry name" value="CcmE"/>
</dbReference>